<keyword evidence="3 8" id="KW-0812">Transmembrane</keyword>
<dbReference type="PANTHER" id="PTHR43507">
    <property type="entry name" value="NADH-UBIQUINONE OXIDOREDUCTASE CHAIN 4"/>
    <property type="match status" value="1"/>
</dbReference>
<keyword evidence="7 9" id="KW-0472">Membrane</keyword>
<gene>
    <name evidence="12" type="ORF">F5972_23355</name>
</gene>
<dbReference type="GO" id="GO:0042773">
    <property type="term" value="P:ATP synthesis coupled electron transport"/>
    <property type="evidence" value="ECO:0007669"/>
    <property type="project" value="InterPro"/>
</dbReference>
<dbReference type="InterPro" id="IPR003918">
    <property type="entry name" value="NADH_UbQ_OxRdtase"/>
</dbReference>
<dbReference type="GO" id="GO:0003954">
    <property type="term" value="F:NADH dehydrogenase activity"/>
    <property type="evidence" value="ECO:0007669"/>
    <property type="project" value="TreeGrafter"/>
</dbReference>
<evidence type="ECO:0000259" key="11">
    <source>
        <dbReference type="Pfam" id="PF01059"/>
    </source>
</evidence>
<evidence type="ECO:0000256" key="7">
    <source>
        <dbReference type="ARBA" id="ARBA00023136"/>
    </source>
</evidence>
<keyword evidence="5 9" id="KW-1133">Transmembrane helix</keyword>
<feature type="transmembrane region" description="Helical" evidence="9">
    <location>
        <begin position="6"/>
        <end position="23"/>
    </location>
</feature>
<evidence type="ECO:0000256" key="2">
    <source>
        <dbReference type="ARBA" id="ARBA00009025"/>
    </source>
</evidence>
<name>A0A5J5JXT3_9ACTN</name>
<feature type="transmembrane region" description="Helical" evidence="9">
    <location>
        <begin position="207"/>
        <end position="227"/>
    </location>
</feature>
<feature type="transmembrane region" description="Helical" evidence="9">
    <location>
        <begin position="70"/>
        <end position="97"/>
    </location>
</feature>
<evidence type="ECO:0000256" key="3">
    <source>
        <dbReference type="ARBA" id="ARBA00022692"/>
    </source>
</evidence>
<dbReference type="EC" id="1.6.5.11" evidence="12"/>
<feature type="transmembrane region" description="Helical" evidence="9">
    <location>
        <begin position="363"/>
        <end position="385"/>
    </location>
</feature>
<keyword evidence="13" id="KW-1185">Reference proteome</keyword>
<dbReference type="Proteomes" id="UP000327011">
    <property type="component" value="Unassembled WGS sequence"/>
</dbReference>
<feature type="transmembrane region" description="Helical" evidence="9">
    <location>
        <begin position="234"/>
        <end position="253"/>
    </location>
</feature>
<evidence type="ECO:0000313" key="13">
    <source>
        <dbReference type="Proteomes" id="UP000327011"/>
    </source>
</evidence>
<evidence type="ECO:0000256" key="5">
    <source>
        <dbReference type="ARBA" id="ARBA00022989"/>
    </source>
</evidence>
<reference evidence="12 13" key="1">
    <citation type="submission" date="2019-09" db="EMBL/GenBank/DDBJ databases">
        <title>Screening of Novel Bioactive Compounds from Soil-Associated.</title>
        <authorList>
            <person name="Gong X."/>
        </authorList>
    </citation>
    <scope>NUCLEOTIDE SEQUENCE [LARGE SCALE GENOMIC DNA]</scope>
    <source>
        <strain evidence="12 13">Gxj-6</strain>
    </source>
</reference>
<feature type="domain" description="NADH:quinone oxidoreductase/Mrp antiporter transmembrane" evidence="10">
    <location>
        <begin position="129"/>
        <end position="415"/>
    </location>
</feature>
<evidence type="ECO:0000256" key="4">
    <source>
        <dbReference type="ARBA" id="ARBA00022967"/>
    </source>
</evidence>
<dbReference type="PRINTS" id="PR01437">
    <property type="entry name" value="NUOXDRDTASE4"/>
</dbReference>
<feature type="transmembrane region" description="Helical" evidence="9">
    <location>
        <begin position="109"/>
        <end position="127"/>
    </location>
</feature>
<dbReference type="AlphaFoldDB" id="A0A5J5JXT3"/>
<dbReference type="GO" id="GO:0048039">
    <property type="term" value="F:ubiquinone binding"/>
    <property type="evidence" value="ECO:0007669"/>
    <property type="project" value="TreeGrafter"/>
</dbReference>
<dbReference type="GO" id="GO:0012505">
    <property type="term" value="C:endomembrane system"/>
    <property type="evidence" value="ECO:0007669"/>
    <property type="project" value="UniProtKB-SubCell"/>
</dbReference>
<dbReference type="InterPro" id="IPR001750">
    <property type="entry name" value="ND/Mrp_TM"/>
</dbReference>
<feature type="transmembrane region" description="Helical" evidence="9">
    <location>
        <begin position="133"/>
        <end position="153"/>
    </location>
</feature>
<sequence>MPWLSTLMGVSVLGALGVTLVRNDKLAKQFTLVVSLIVLALTVAMAVQFSPNGDKFQFAETYDWIPAFGVHYGVAVDGIALVLILLSVILVPIVVLASWHDAEAGKRSVRTYFSLLLVLEAMMIGVFAATDVFLFYVFFEAMLIPMYFMIGSYGGAQRSYAAVKFLLYSLFGGLLMLVAVIALYSIAGKGTFMFTDLVGTIQDATTQKWLFLGFFVAFAIKAPLWPFHTWLPDAAAQAPAGAAVLLVGVLDKVGTYGMLRFCLELFPDAAKFFTPLVITLSVIGIVYGAIVAIGQTDMKRLIAYTSVSHFGFIAMGVFAMTTNAASGATLYMVNHGFSTGALFLVAGFLIYRRGSQFISDYGGVQKVAPILAGTFLVAGLSSLSLPGLSTFVSEFMVLIGTYERYLVPAVIATTGVILAAIYILWMYQRTMNGPTAESVKTLPDLNAREKFVVAPLIALLLVFGFYPKPLLDVINPAVKDTLSSVSVTDPKPAVPVAQEGK</sequence>
<dbReference type="PANTHER" id="PTHR43507:SF1">
    <property type="entry name" value="NADH-UBIQUINONE OXIDOREDUCTASE CHAIN 4"/>
    <property type="match status" value="1"/>
</dbReference>
<evidence type="ECO:0000256" key="1">
    <source>
        <dbReference type="ARBA" id="ARBA00004127"/>
    </source>
</evidence>
<dbReference type="Pfam" id="PF00361">
    <property type="entry name" value="Proton_antipo_M"/>
    <property type="match status" value="1"/>
</dbReference>
<proteinExistence type="inferred from homology"/>
<feature type="transmembrane region" description="Helical" evidence="9">
    <location>
        <begin position="301"/>
        <end position="320"/>
    </location>
</feature>
<dbReference type="GO" id="GO:0015990">
    <property type="term" value="P:electron transport coupled proton transport"/>
    <property type="evidence" value="ECO:0007669"/>
    <property type="project" value="TreeGrafter"/>
</dbReference>
<dbReference type="NCBIfam" id="TIGR01972">
    <property type="entry name" value="NDH_I_M"/>
    <property type="match status" value="1"/>
</dbReference>
<protein>
    <submittedName>
        <fullName evidence="12">NADH-quinone oxidoreductase subunit M</fullName>
        <ecNumber evidence="12">1.6.5.11</ecNumber>
    </submittedName>
</protein>
<organism evidence="12 13">
    <name type="scientific">Microbispora cellulosiformans</name>
    <dbReference type="NCBI Taxonomy" id="2614688"/>
    <lineage>
        <taxon>Bacteria</taxon>
        <taxon>Bacillati</taxon>
        <taxon>Actinomycetota</taxon>
        <taxon>Actinomycetes</taxon>
        <taxon>Streptosporangiales</taxon>
        <taxon>Streptosporangiaceae</taxon>
        <taxon>Microbispora</taxon>
    </lineage>
</organism>
<dbReference type="InterPro" id="IPR010227">
    <property type="entry name" value="NADH_Q_OxRdtase_chainM/4"/>
</dbReference>
<dbReference type="GO" id="GO:0008137">
    <property type="term" value="F:NADH dehydrogenase (ubiquinone) activity"/>
    <property type="evidence" value="ECO:0007669"/>
    <property type="project" value="InterPro"/>
</dbReference>
<comment type="similarity">
    <text evidence="2">Belongs to the complex I subunit 4 family.</text>
</comment>
<feature type="transmembrane region" description="Helical" evidence="9">
    <location>
        <begin position="30"/>
        <end position="50"/>
    </location>
</feature>
<evidence type="ECO:0000313" key="12">
    <source>
        <dbReference type="EMBL" id="KAA9376365.1"/>
    </source>
</evidence>
<dbReference type="RefSeq" id="WP_150935845.1">
    <property type="nucleotide sequence ID" value="NZ_VYTZ01000008.1"/>
</dbReference>
<evidence type="ECO:0000256" key="9">
    <source>
        <dbReference type="SAM" id="Phobius"/>
    </source>
</evidence>
<dbReference type="NCBIfam" id="NF004500">
    <property type="entry name" value="PRK05846.1-4"/>
    <property type="match status" value="1"/>
</dbReference>
<keyword evidence="4" id="KW-1278">Translocase</keyword>
<evidence type="ECO:0000256" key="8">
    <source>
        <dbReference type="RuleBase" id="RU000320"/>
    </source>
</evidence>
<comment type="caution">
    <text evidence="12">The sequence shown here is derived from an EMBL/GenBank/DDBJ whole genome shotgun (WGS) entry which is preliminary data.</text>
</comment>
<evidence type="ECO:0000259" key="10">
    <source>
        <dbReference type="Pfam" id="PF00361"/>
    </source>
</evidence>
<evidence type="ECO:0000256" key="6">
    <source>
        <dbReference type="ARBA" id="ARBA00023027"/>
    </source>
</evidence>
<feature type="transmembrane region" description="Helical" evidence="9">
    <location>
        <begin position="273"/>
        <end position="294"/>
    </location>
</feature>
<feature type="transmembrane region" description="Helical" evidence="9">
    <location>
        <begin position="332"/>
        <end position="351"/>
    </location>
</feature>
<dbReference type="Pfam" id="PF01059">
    <property type="entry name" value="Oxidored_q5_N"/>
    <property type="match status" value="1"/>
</dbReference>
<dbReference type="InterPro" id="IPR000260">
    <property type="entry name" value="NADH4_N"/>
</dbReference>
<comment type="subcellular location">
    <subcellularLocation>
        <location evidence="1">Endomembrane system</location>
        <topology evidence="1">Multi-pass membrane protein</topology>
    </subcellularLocation>
    <subcellularLocation>
        <location evidence="8">Membrane</location>
        <topology evidence="8">Multi-pass membrane protein</topology>
    </subcellularLocation>
</comment>
<dbReference type="GO" id="GO:0016020">
    <property type="term" value="C:membrane"/>
    <property type="evidence" value="ECO:0007669"/>
    <property type="project" value="UniProtKB-SubCell"/>
</dbReference>
<keyword evidence="12" id="KW-0560">Oxidoreductase</keyword>
<feature type="transmembrane region" description="Helical" evidence="9">
    <location>
        <begin position="165"/>
        <end position="187"/>
    </location>
</feature>
<dbReference type="EMBL" id="VYTZ01000008">
    <property type="protein sequence ID" value="KAA9376365.1"/>
    <property type="molecule type" value="Genomic_DNA"/>
</dbReference>
<accession>A0A5J5JXT3</accession>
<feature type="transmembrane region" description="Helical" evidence="9">
    <location>
        <begin position="405"/>
        <end position="427"/>
    </location>
</feature>
<feature type="domain" description="NADH:ubiquinone oxidoreductase chain 4 N-terminal" evidence="11">
    <location>
        <begin position="66"/>
        <end position="124"/>
    </location>
</feature>
<keyword evidence="6" id="KW-0520">NAD</keyword>